<dbReference type="OrthoDB" id="10251079at2759"/>
<comment type="cofactor">
    <cofactor evidence="2">
        <name>Mg(2+)</name>
        <dbReference type="ChEBI" id="CHEBI:18420"/>
    </cofactor>
</comment>
<evidence type="ECO:0000256" key="17">
    <source>
        <dbReference type="ARBA" id="ARBA00070582"/>
    </source>
</evidence>
<dbReference type="InterPro" id="IPR048254">
    <property type="entry name" value="CDP_ALCOHOL_P_TRANSF_CS"/>
</dbReference>
<dbReference type="PIRSF" id="PIRSF000848">
    <property type="entry name" value="CDP_diag_ino_3_P"/>
    <property type="match status" value="1"/>
</dbReference>
<feature type="transmembrane region" description="Helical" evidence="20">
    <location>
        <begin position="142"/>
        <end position="161"/>
    </location>
</feature>
<comment type="similarity">
    <text evidence="4 18 19">Belongs to the CDP-alcohol phosphatidyltransferase class-I family.</text>
</comment>
<keyword evidence="11 20" id="KW-1133">Transmembrane helix</keyword>
<accession>A0A4Y7M2Q3</accession>
<dbReference type="InterPro" id="IPR014387">
    <property type="entry name" value="CDP_diag_ino_3_P_euk"/>
</dbReference>
<dbReference type="Pfam" id="PF01066">
    <property type="entry name" value="CDP-OH_P_transf"/>
    <property type="match status" value="1"/>
</dbReference>
<dbReference type="PANTHER" id="PTHR15362:SF4">
    <property type="entry name" value="CDP-DIACYLGLYCEROL--INOSITOL 3-PHOSPHATIDYLTRANSFERASE"/>
    <property type="match status" value="1"/>
</dbReference>
<evidence type="ECO:0000256" key="20">
    <source>
        <dbReference type="SAM" id="Phobius"/>
    </source>
</evidence>
<keyword evidence="15" id="KW-0464">Manganese</keyword>
<evidence type="ECO:0000256" key="6">
    <source>
        <dbReference type="ARBA" id="ARBA00022516"/>
    </source>
</evidence>
<dbReference type="EC" id="2.7.8.11" evidence="5 18"/>
<keyword evidence="12 18" id="KW-0443">Lipid metabolism</keyword>
<dbReference type="GO" id="GO:0046872">
    <property type="term" value="F:metal ion binding"/>
    <property type="evidence" value="ECO:0007669"/>
    <property type="project" value="UniProtKB-KW"/>
</dbReference>
<evidence type="ECO:0000256" key="16">
    <source>
        <dbReference type="ARBA" id="ARBA00023264"/>
    </source>
</evidence>
<feature type="transmembrane region" description="Helical" evidence="20">
    <location>
        <begin position="9"/>
        <end position="31"/>
    </location>
</feature>
<evidence type="ECO:0000256" key="5">
    <source>
        <dbReference type="ARBA" id="ARBA00013212"/>
    </source>
</evidence>
<dbReference type="InterPro" id="IPR043130">
    <property type="entry name" value="CDP-OH_PTrfase_TM_dom"/>
</dbReference>
<evidence type="ECO:0000256" key="15">
    <source>
        <dbReference type="ARBA" id="ARBA00023211"/>
    </source>
</evidence>
<feature type="transmembrane region" description="Helical" evidence="20">
    <location>
        <begin position="173"/>
        <end position="195"/>
    </location>
</feature>
<dbReference type="PANTHER" id="PTHR15362">
    <property type="entry name" value="PHOSPHATIDYLINOSITOL SYNTHASE"/>
    <property type="match status" value="1"/>
</dbReference>
<evidence type="ECO:0000256" key="13">
    <source>
        <dbReference type="ARBA" id="ARBA00023136"/>
    </source>
</evidence>
<dbReference type="GO" id="GO:0005794">
    <property type="term" value="C:Golgi apparatus"/>
    <property type="evidence" value="ECO:0007669"/>
    <property type="project" value="TreeGrafter"/>
</dbReference>
<comment type="cofactor">
    <cofactor evidence="1">
        <name>Mn(2+)</name>
        <dbReference type="ChEBI" id="CHEBI:29035"/>
    </cofactor>
</comment>
<gene>
    <name evidence="21" type="primary">EOG090X0BWK</name>
</gene>
<dbReference type="GO" id="GO:0006661">
    <property type="term" value="P:phosphatidylinositol biosynthetic process"/>
    <property type="evidence" value="ECO:0007669"/>
    <property type="project" value="TreeGrafter"/>
</dbReference>
<evidence type="ECO:0000313" key="21">
    <source>
        <dbReference type="EMBL" id="SVE74826.1"/>
    </source>
</evidence>
<comment type="catalytic activity">
    <reaction evidence="18">
        <text>a CDP-1,2-diacyl-sn-glycerol + myo-inositol = a 1,2-diacyl-sn-glycero-3-phospho-(1D-myo-inositol) + CMP + H(+)</text>
        <dbReference type="Rhea" id="RHEA:11580"/>
        <dbReference type="ChEBI" id="CHEBI:15378"/>
        <dbReference type="ChEBI" id="CHEBI:17268"/>
        <dbReference type="ChEBI" id="CHEBI:57880"/>
        <dbReference type="ChEBI" id="CHEBI:58332"/>
        <dbReference type="ChEBI" id="CHEBI:60377"/>
        <dbReference type="EC" id="2.7.8.11"/>
    </reaction>
</comment>
<evidence type="ECO:0000256" key="9">
    <source>
        <dbReference type="ARBA" id="ARBA00022723"/>
    </source>
</evidence>
<dbReference type="GO" id="GO:0003881">
    <property type="term" value="F:CDP-diacylglycerol-inositol 3-phosphatidyltransferase activity"/>
    <property type="evidence" value="ECO:0007669"/>
    <property type="project" value="UniProtKB-UniRule"/>
</dbReference>
<dbReference type="Gene3D" id="1.20.120.1760">
    <property type="match status" value="1"/>
</dbReference>
<evidence type="ECO:0000256" key="19">
    <source>
        <dbReference type="RuleBase" id="RU003750"/>
    </source>
</evidence>
<evidence type="ECO:0000256" key="2">
    <source>
        <dbReference type="ARBA" id="ARBA00001946"/>
    </source>
</evidence>
<feature type="transmembrane region" description="Helical" evidence="20">
    <location>
        <begin position="37"/>
        <end position="56"/>
    </location>
</feature>
<evidence type="ECO:0000256" key="11">
    <source>
        <dbReference type="ARBA" id="ARBA00022989"/>
    </source>
</evidence>
<dbReference type="AlphaFoldDB" id="A0A4Y7M2Q3"/>
<evidence type="ECO:0000256" key="7">
    <source>
        <dbReference type="ARBA" id="ARBA00022679"/>
    </source>
</evidence>
<dbReference type="PROSITE" id="PS00379">
    <property type="entry name" value="CDP_ALCOHOL_P_TRANSF"/>
    <property type="match status" value="1"/>
</dbReference>
<reference evidence="21" key="1">
    <citation type="submission" date="2018-08" db="EMBL/GenBank/DDBJ databases">
        <authorList>
            <person name="Cornetti L."/>
        </authorList>
    </citation>
    <scope>NUCLEOTIDE SEQUENCE</scope>
    <source>
        <strain evidence="21">AU-BEG-1</strain>
    </source>
</reference>
<sequence>MTEMADNNIFLFVPNLIGYARVVLGIGSLYFMPTHHVLAASLYILSGFLDAFDGHAARILNQSTKFGAMLDMLTDRCATMCLLATLGTFYPSYLFFFQLVMVVDISCHWIHLHTSVISGSTSHKNIGEEENALLRFYYTSRPFLFCMCTGNELFYSMLYLLHFTYGYTFLGMSIIKMLVVLLFPVAILKLVLAIMQGGSAWRKLGYLDIKEREESDKKQ</sequence>
<dbReference type="InterPro" id="IPR000462">
    <property type="entry name" value="CDP-OH_P_trans"/>
</dbReference>
<evidence type="ECO:0000256" key="10">
    <source>
        <dbReference type="ARBA" id="ARBA00022842"/>
    </source>
</evidence>
<evidence type="ECO:0000256" key="4">
    <source>
        <dbReference type="ARBA" id="ARBA00010441"/>
    </source>
</evidence>
<evidence type="ECO:0000256" key="1">
    <source>
        <dbReference type="ARBA" id="ARBA00001936"/>
    </source>
</evidence>
<protein>
    <recommendedName>
        <fullName evidence="17 18">CDP-diacylglycerol--inositol 3-phosphatidyltransferase</fullName>
        <ecNumber evidence="5 18">2.7.8.11</ecNumber>
    </recommendedName>
</protein>
<keyword evidence="13 18" id="KW-0472">Membrane</keyword>
<comment type="subcellular location">
    <subcellularLocation>
        <location evidence="3">Membrane</location>
        <topology evidence="3">Multi-pass membrane protein</topology>
    </subcellularLocation>
</comment>
<evidence type="ECO:0000256" key="18">
    <source>
        <dbReference type="PIRNR" id="PIRNR000848"/>
    </source>
</evidence>
<keyword evidence="7 18" id="KW-0808">Transferase</keyword>
<name>A0A4Y7M2Q3_9CRUS</name>
<dbReference type="GO" id="GO:0016020">
    <property type="term" value="C:membrane"/>
    <property type="evidence" value="ECO:0007669"/>
    <property type="project" value="UniProtKB-SubCell"/>
</dbReference>
<evidence type="ECO:0000256" key="12">
    <source>
        <dbReference type="ARBA" id="ARBA00023098"/>
    </source>
</evidence>
<keyword evidence="9" id="KW-0479">Metal-binding</keyword>
<evidence type="ECO:0000256" key="14">
    <source>
        <dbReference type="ARBA" id="ARBA00023209"/>
    </source>
</evidence>
<keyword evidence="10" id="KW-0460">Magnesium</keyword>
<feature type="transmembrane region" description="Helical" evidence="20">
    <location>
        <begin position="77"/>
        <end position="96"/>
    </location>
</feature>
<dbReference type="EMBL" id="LR005207">
    <property type="protein sequence ID" value="SVE74826.1"/>
    <property type="molecule type" value="mRNA"/>
</dbReference>
<organism evidence="21">
    <name type="scientific">Daphnia carinata</name>
    <dbReference type="NCBI Taxonomy" id="120202"/>
    <lineage>
        <taxon>Eukaryota</taxon>
        <taxon>Metazoa</taxon>
        <taxon>Ecdysozoa</taxon>
        <taxon>Arthropoda</taxon>
        <taxon>Crustacea</taxon>
        <taxon>Branchiopoda</taxon>
        <taxon>Diplostraca</taxon>
        <taxon>Cladocera</taxon>
        <taxon>Anomopoda</taxon>
        <taxon>Daphniidae</taxon>
        <taxon>Daphnia</taxon>
    </lineage>
</organism>
<keyword evidence="8 20" id="KW-0812">Transmembrane</keyword>
<keyword evidence="14 18" id="KW-0594">Phospholipid biosynthesis</keyword>
<keyword evidence="6 18" id="KW-0444">Lipid biosynthesis</keyword>
<proteinExistence type="evidence at transcript level"/>
<evidence type="ECO:0000256" key="8">
    <source>
        <dbReference type="ARBA" id="ARBA00022692"/>
    </source>
</evidence>
<evidence type="ECO:0000256" key="3">
    <source>
        <dbReference type="ARBA" id="ARBA00004141"/>
    </source>
</evidence>
<keyword evidence="16 18" id="KW-1208">Phospholipid metabolism</keyword>
<dbReference type="FunFam" id="1.20.120.1760:FF:000003">
    <property type="entry name" value="CDP-diacylglycerol--inositol 3-phosphatidyltransferase"/>
    <property type="match status" value="1"/>
</dbReference>